<evidence type="ECO:0000256" key="3">
    <source>
        <dbReference type="ARBA" id="ARBA00022692"/>
    </source>
</evidence>
<dbReference type="AlphaFoldDB" id="E6U552"/>
<evidence type="ECO:0000256" key="5">
    <source>
        <dbReference type="ARBA" id="ARBA00023136"/>
    </source>
</evidence>
<dbReference type="GO" id="GO:0055085">
    <property type="term" value="P:transmembrane transport"/>
    <property type="evidence" value="ECO:0007669"/>
    <property type="project" value="InterPro"/>
</dbReference>
<dbReference type="GO" id="GO:0031460">
    <property type="term" value="P:glycine betaine transport"/>
    <property type="evidence" value="ECO:0007669"/>
    <property type="project" value="TreeGrafter"/>
</dbReference>
<dbReference type="GO" id="GO:0005886">
    <property type="term" value="C:plasma membrane"/>
    <property type="evidence" value="ECO:0007669"/>
    <property type="project" value="UniProtKB-SubCell"/>
</dbReference>
<dbReference type="STRING" id="663278.Ethha_2364"/>
<feature type="transmembrane region" description="Helical" evidence="6">
    <location>
        <begin position="133"/>
        <end position="158"/>
    </location>
</feature>
<keyword evidence="3 6" id="KW-0812">Transmembrane</keyword>
<feature type="transmembrane region" description="Helical" evidence="6">
    <location>
        <begin position="12"/>
        <end position="33"/>
    </location>
</feature>
<gene>
    <name evidence="8" type="ordered locus">Ethha_2364</name>
</gene>
<sequence>MLDFINTILEHLAMTAAGVAIAVLIGTLAGIWISRKTAFAGPVLYIADVIQTIPSLALLAILMIVFGLGDLTVIIGLCLYSLLPVIRNTYTGLTAIPPSIREAARGMGMSSIQSLIKVELPLAVPMILSGIRIAFVTALGTAVIGVLIGSGGLGYIIYRGIQALDWGMIIEGTIPVVLLSLLAQYVFNKLQRLEKRRKINV</sequence>
<dbReference type="Proteomes" id="UP000001551">
    <property type="component" value="Chromosome"/>
</dbReference>
<feature type="transmembrane region" description="Helical" evidence="6">
    <location>
        <begin position="164"/>
        <end position="187"/>
    </location>
</feature>
<dbReference type="Pfam" id="PF00528">
    <property type="entry name" value="BPD_transp_1"/>
    <property type="match status" value="1"/>
</dbReference>
<dbReference type="HOGENOM" id="CLU_046113_7_2_9"/>
<name>E6U552_ETHHY</name>
<keyword evidence="4 6" id="KW-1133">Transmembrane helix</keyword>
<evidence type="ECO:0000313" key="8">
    <source>
        <dbReference type="EMBL" id="ADU27865.1"/>
    </source>
</evidence>
<dbReference type="PANTHER" id="PTHR30177">
    <property type="entry name" value="GLYCINE BETAINE/L-PROLINE TRANSPORT SYSTEM PERMEASE PROTEIN PROW"/>
    <property type="match status" value="1"/>
</dbReference>
<evidence type="ECO:0000256" key="6">
    <source>
        <dbReference type="RuleBase" id="RU363032"/>
    </source>
</evidence>
<dbReference type="PANTHER" id="PTHR30177:SF4">
    <property type="entry name" value="OSMOPROTECTANT IMPORT PERMEASE PROTEIN OSMW"/>
    <property type="match status" value="1"/>
</dbReference>
<evidence type="ECO:0000313" key="9">
    <source>
        <dbReference type="Proteomes" id="UP000001551"/>
    </source>
</evidence>
<dbReference type="KEGG" id="eha:Ethha_2364"/>
<feature type="transmembrane region" description="Helical" evidence="6">
    <location>
        <begin position="53"/>
        <end position="83"/>
    </location>
</feature>
<dbReference type="eggNOG" id="COG1174">
    <property type="taxonomic scope" value="Bacteria"/>
</dbReference>
<dbReference type="PROSITE" id="PS50928">
    <property type="entry name" value="ABC_TM1"/>
    <property type="match status" value="1"/>
</dbReference>
<dbReference type="InterPro" id="IPR000515">
    <property type="entry name" value="MetI-like"/>
</dbReference>
<dbReference type="EMBL" id="CP002400">
    <property type="protein sequence ID" value="ADU27865.1"/>
    <property type="molecule type" value="Genomic_DNA"/>
</dbReference>
<feature type="domain" description="ABC transmembrane type-1" evidence="7">
    <location>
        <begin position="8"/>
        <end position="187"/>
    </location>
</feature>
<keyword evidence="2 6" id="KW-0813">Transport</keyword>
<evidence type="ECO:0000259" key="7">
    <source>
        <dbReference type="PROSITE" id="PS50928"/>
    </source>
</evidence>
<reference evidence="8 9" key="1">
    <citation type="submission" date="2010-12" db="EMBL/GenBank/DDBJ databases">
        <title>Complete sequence of Ethanoligenens harbinense YUAN-3.</title>
        <authorList>
            <person name="Lucas S."/>
            <person name="Copeland A."/>
            <person name="Lapidus A."/>
            <person name="Cheng J.-F."/>
            <person name="Bruce D."/>
            <person name="Goodwin L."/>
            <person name="Pitluck S."/>
            <person name="Chertkov O."/>
            <person name="Misra M."/>
            <person name="Detter J.C."/>
            <person name="Han C."/>
            <person name="Tapia R."/>
            <person name="Land M."/>
            <person name="Hauser L."/>
            <person name="Jeffries C."/>
            <person name="Kyrpides N."/>
            <person name="Ivanova N."/>
            <person name="Mikhailova N."/>
            <person name="Wang A."/>
            <person name="Mouttaki H."/>
            <person name="He Z."/>
            <person name="Zhou J."/>
            <person name="Hemme C.L."/>
            <person name="Woyke T."/>
        </authorList>
    </citation>
    <scope>NUCLEOTIDE SEQUENCE [LARGE SCALE GENOMIC DNA]</scope>
    <source>
        <strain evidence="9">DSM 18485 / JCM 12961 / CGMCC 1.5033 / YUAN-3</strain>
    </source>
</reference>
<evidence type="ECO:0000256" key="1">
    <source>
        <dbReference type="ARBA" id="ARBA00004141"/>
    </source>
</evidence>
<dbReference type="InterPro" id="IPR035906">
    <property type="entry name" value="MetI-like_sf"/>
</dbReference>
<organism evidence="8 9">
    <name type="scientific">Ethanoligenens harbinense (strain DSM 18485 / JCM 12961 / CGMCC 1.5033 / YUAN-3)</name>
    <dbReference type="NCBI Taxonomy" id="663278"/>
    <lineage>
        <taxon>Bacteria</taxon>
        <taxon>Bacillati</taxon>
        <taxon>Bacillota</taxon>
        <taxon>Clostridia</taxon>
        <taxon>Eubacteriales</taxon>
        <taxon>Oscillospiraceae</taxon>
        <taxon>Ethanoligenens</taxon>
    </lineage>
</organism>
<protein>
    <submittedName>
        <fullName evidence="8">Binding-protein-dependent transport systems inner membrane component</fullName>
    </submittedName>
</protein>
<dbReference type="SUPFAM" id="SSF161098">
    <property type="entry name" value="MetI-like"/>
    <property type="match status" value="1"/>
</dbReference>
<keyword evidence="5 6" id="KW-0472">Membrane</keyword>
<evidence type="ECO:0000256" key="4">
    <source>
        <dbReference type="ARBA" id="ARBA00022989"/>
    </source>
</evidence>
<dbReference type="CDD" id="cd06261">
    <property type="entry name" value="TM_PBP2"/>
    <property type="match status" value="1"/>
</dbReference>
<accession>E6U552</accession>
<proteinExistence type="inferred from homology"/>
<dbReference type="Gene3D" id="1.10.3720.10">
    <property type="entry name" value="MetI-like"/>
    <property type="match status" value="1"/>
</dbReference>
<evidence type="ECO:0000256" key="2">
    <source>
        <dbReference type="ARBA" id="ARBA00022448"/>
    </source>
</evidence>
<dbReference type="FunFam" id="1.10.3720.10:FF:000001">
    <property type="entry name" value="Glycine betaine ABC transporter, permease"/>
    <property type="match status" value="1"/>
</dbReference>
<comment type="subcellular location">
    <subcellularLocation>
        <location evidence="6">Cell membrane</location>
        <topology evidence="6">Multi-pass membrane protein</topology>
    </subcellularLocation>
    <subcellularLocation>
        <location evidence="1">Membrane</location>
        <topology evidence="1">Multi-pass membrane protein</topology>
    </subcellularLocation>
</comment>
<keyword evidence="9" id="KW-1185">Reference proteome</keyword>
<comment type="similarity">
    <text evidence="6">Belongs to the binding-protein-dependent transport system permease family.</text>
</comment>
<dbReference type="InterPro" id="IPR051204">
    <property type="entry name" value="ABC_transp_perm/SBD"/>
</dbReference>